<accession>A0A8J6QPK9</accession>
<dbReference type="GO" id="GO:0006308">
    <property type="term" value="P:DNA catabolic process"/>
    <property type="evidence" value="ECO:0007669"/>
    <property type="project" value="UniProtKB-UniRule"/>
</dbReference>
<name>A0A8J6QPK9_9BACT</name>
<dbReference type="RefSeq" id="WP_191153794.1">
    <property type="nucleotide sequence ID" value="NZ_JACWUN010000002.1"/>
</dbReference>
<dbReference type="GO" id="GO:0005829">
    <property type="term" value="C:cytosol"/>
    <property type="evidence" value="ECO:0007669"/>
    <property type="project" value="TreeGrafter"/>
</dbReference>
<evidence type="ECO:0000256" key="7">
    <source>
        <dbReference type="SAM" id="Coils"/>
    </source>
</evidence>
<gene>
    <name evidence="6 8" type="primary">xseB</name>
    <name evidence="8" type="ORF">ICT70_02445</name>
</gene>
<dbReference type="EC" id="3.1.11.6" evidence="6"/>
<feature type="coiled-coil region" evidence="7">
    <location>
        <begin position="4"/>
        <end position="69"/>
    </location>
</feature>
<dbReference type="EMBL" id="JACWUN010000002">
    <property type="protein sequence ID" value="MBD1399520.1"/>
    <property type="molecule type" value="Genomic_DNA"/>
</dbReference>
<evidence type="ECO:0000256" key="6">
    <source>
        <dbReference type="HAMAP-Rule" id="MF_00337"/>
    </source>
</evidence>
<comment type="subcellular location">
    <subcellularLocation>
        <location evidence="6">Cytoplasm</location>
    </subcellularLocation>
</comment>
<dbReference type="GO" id="GO:0009318">
    <property type="term" value="C:exodeoxyribonuclease VII complex"/>
    <property type="evidence" value="ECO:0007669"/>
    <property type="project" value="UniProtKB-UniRule"/>
</dbReference>
<dbReference type="HAMAP" id="MF_00337">
    <property type="entry name" value="Exonuc_7_S"/>
    <property type="match status" value="1"/>
</dbReference>
<dbReference type="Gene3D" id="1.10.287.1040">
    <property type="entry name" value="Exonuclease VII, small subunit"/>
    <property type="match status" value="1"/>
</dbReference>
<keyword evidence="7" id="KW-0175">Coiled coil</keyword>
<dbReference type="Pfam" id="PF02609">
    <property type="entry name" value="Exonuc_VII_S"/>
    <property type="match status" value="1"/>
</dbReference>
<sequence length="75" mass="8358">MSKKNGFEAALQRLEQAVEQLESGELSLEKALTVFSSGVKEADYCRESLRAVELKVEQLLQQSDGSEQRELVDGQ</sequence>
<evidence type="ECO:0000256" key="1">
    <source>
        <dbReference type="ARBA" id="ARBA00009998"/>
    </source>
</evidence>
<evidence type="ECO:0000256" key="2">
    <source>
        <dbReference type="ARBA" id="ARBA00022490"/>
    </source>
</evidence>
<comment type="catalytic activity">
    <reaction evidence="6">
        <text>Exonucleolytic cleavage in either 5'- to 3'- or 3'- to 5'-direction to yield nucleoside 5'-phosphates.</text>
        <dbReference type="EC" id="3.1.11.6"/>
    </reaction>
</comment>
<keyword evidence="4 6" id="KW-0378">Hydrolase</keyword>
<dbReference type="InterPro" id="IPR003761">
    <property type="entry name" value="Exonuc_VII_S"/>
</dbReference>
<dbReference type="InterPro" id="IPR037004">
    <property type="entry name" value="Exonuc_VII_ssu_sf"/>
</dbReference>
<evidence type="ECO:0000313" key="8">
    <source>
        <dbReference type="EMBL" id="MBD1399520.1"/>
    </source>
</evidence>
<comment type="subunit">
    <text evidence="6">Heterooligomer composed of large and small subunits.</text>
</comment>
<dbReference type="SUPFAM" id="SSF116842">
    <property type="entry name" value="XseB-like"/>
    <property type="match status" value="1"/>
</dbReference>
<reference evidence="8" key="1">
    <citation type="submission" date="2020-09" db="EMBL/GenBank/DDBJ databases">
        <title>Pelobacter alkaliphilus sp. nov., a novel anaerobic arsenate-reducing bacterium from terrestrial mud volcano.</title>
        <authorList>
            <person name="Khomyakova M.A."/>
            <person name="Merkel A.Y."/>
            <person name="Slobodkin A.I."/>
        </authorList>
    </citation>
    <scope>NUCLEOTIDE SEQUENCE</scope>
    <source>
        <strain evidence="8">M08fum</strain>
    </source>
</reference>
<evidence type="ECO:0000256" key="4">
    <source>
        <dbReference type="ARBA" id="ARBA00022801"/>
    </source>
</evidence>
<dbReference type="AlphaFoldDB" id="A0A8J6QPK9"/>
<proteinExistence type="inferred from homology"/>
<keyword evidence="2 6" id="KW-0963">Cytoplasm</keyword>
<dbReference type="NCBIfam" id="TIGR01280">
    <property type="entry name" value="xseB"/>
    <property type="match status" value="1"/>
</dbReference>
<dbReference type="GO" id="GO:0008855">
    <property type="term" value="F:exodeoxyribonuclease VII activity"/>
    <property type="evidence" value="ECO:0007669"/>
    <property type="project" value="UniProtKB-UniRule"/>
</dbReference>
<dbReference type="Proteomes" id="UP000632828">
    <property type="component" value="Unassembled WGS sequence"/>
</dbReference>
<comment type="similarity">
    <text evidence="1 6">Belongs to the XseB family.</text>
</comment>
<evidence type="ECO:0000313" key="9">
    <source>
        <dbReference type="Proteomes" id="UP000632828"/>
    </source>
</evidence>
<dbReference type="PANTHER" id="PTHR34137">
    <property type="entry name" value="EXODEOXYRIBONUCLEASE 7 SMALL SUBUNIT"/>
    <property type="match status" value="1"/>
</dbReference>
<organism evidence="8 9">
    <name type="scientific">Pelovirga terrestris</name>
    <dbReference type="NCBI Taxonomy" id="2771352"/>
    <lineage>
        <taxon>Bacteria</taxon>
        <taxon>Pseudomonadati</taxon>
        <taxon>Thermodesulfobacteriota</taxon>
        <taxon>Desulfuromonadia</taxon>
        <taxon>Geobacterales</taxon>
        <taxon>Geobacteraceae</taxon>
        <taxon>Pelovirga</taxon>
    </lineage>
</organism>
<keyword evidence="3 6" id="KW-0540">Nuclease</keyword>
<protein>
    <recommendedName>
        <fullName evidence="6">Exodeoxyribonuclease 7 small subunit</fullName>
        <ecNumber evidence="6">3.1.11.6</ecNumber>
    </recommendedName>
    <alternativeName>
        <fullName evidence="6">Exodeoxyribonuclease VII small subunit</fullName>
        <shortName evidence="6">Exonuclease VII small subunit</shortName>
    </alternativeName>
</protein>
<evidence type="ECO:0000256" key="5">
    <source>
        <dbReference type="ARBA" id="ARBA00022839"/>
    </source>
</evidence>
<keyword evidence="9" id="KW-1185">Reference proteome</keyword>
<comment type="function">
    <text evidence="6">Bidirectionally degrades single-stranded DNA into large acid-insoluble oligonucleotides, which are then degraded further into small acid-soluble oligonucleotides.</text>
</comment>
<keyword evidence="5 6" id="KW-0269">Exonuclease</keyword>
<evidence type="ECO:0000256" key="3">
    <source>
        <dbReference type="ARBA" id="ARBA00022722"/>
    </source>
</evidence>
<dbReference type="PANTHER" id="PTHR34137:SF1">
    <property type="entry name" value="EXODEOXYRIBONUCLEASE 7 SMALL SUBUNIT"/>
    <property type="match status" value="1"/>
</dbReference>
<dbReference type="PIRSF" id="PIRSF006488">
    <property type="entry name" value="Exonuc_VII_S"/>
    <property type="match status" value="1"/>
</dbReference>
<comment type="caution">
    <text evidence="8">The sequence shown here is derived from an EMBL/GenBank/DDBJ whole genome shotgun (WGS) entry which is preliminary data.</text>
</comment>